<comment type="caution">
    <text evidence="6">The sequence shown here is derived from an EMBL/GenBank/DDBJ whole genome shotgun (WGS) entry which is preliminary data.</text>
</comment>
<dbReference type="EMBL" id="DVMV01000008">
    <property type="protein sequence ID" value="HIU44849.1"/>
    <property type="molecule type" value="Genomic_DNA"/>
</dbReference>
<proteinExistence type="predicted"/>
<dbReference type="InterPro" id="IPR002569">
    <property type="entry name" value="Met_Sox_Rdtase_MsrA_dom"/>
</dbReference>
<evidence type="ECO:0000259" key="5">
    <source>
        <dbReference type="Pfam" id="PF01625"/>
    </source>
</evidence>
<dbReference type="AlphaFoldDB" id="A0A9D1LMZ7"/>
<organism evidence="6 7">
    <name type="scientific">Candidatus Alloenteromonas pullicola</name>
    <dbReference type="NCBI Taxonomy" id="2840784"/>
    <lineage>
        <taxon>Bacteria</taxon>
        <taxon>Bacillati</taxon>
        <taxon>Bacillota</taxon>
        <taxon>Bacillota incertae sedis</taxon>
        <taxon>Candidatus Alloenteromonas</taxon>
    </lineage>
</organism>
<evidence type="ECO:0000256" key="2">
    <source>
        <dbReference type="ARBA" id="ARBA00023002"/>
    </source>
</evidence>
<dbReference type="InterPro" id="IPR036509">
    <property type="entry name" value="Met_Sox_Rdtase_MsrA_sf"/>
</dbReference>
<evidence type="ECO:0000256" key="1">
    <source>
        <dbReference type="ARBA" id="ARBA00012502"/>
    </source>
</evidence>
<protein>
    <recommendedName>
        <fullName evidence="1">peptide-methionine (S)-S-oxide reductase</fullName>
        <ecNumber evidence="1">1.8.4.11</ecNumber>
    </recommendedName>
</protein>
<sequence length="123" mass="13332">MKSVVISFEAIDENTAGISSIPGVIACRLGGANGCKTHASYEDVKNGRFGFRMSAKIDYDERISSIKTLTKHFLAMASEAPLHLYYLDLLDGIGAKAAAEEIGQSERLKVAKCCFFVPLQSRA</sequence>
<dbReference type="SUPFAM" id="SSF55068">
    <property type="entry name" value="Peptide methionine sulfoxide reductase"/>
    <property type="match status" value="1"/>
</dbReference>
<accession>A0A9D1LMZ7</accession>
<gene>
    <name evidence="6" type="ORF">IAC52_00930</name>
</gene>
<dbReference type="EC" id="1.8.4.11" evidence="1"/>
<keyword evidence="2" id="KW-0560">Oxidoreductase</keyword>
<feature type="domain" description="Peptide methionine sulphoxide reductase MsrA" evidence="5">
    <location>
        <begin position="18"/>
        <end position="76"/>
    </location>
</feature>
<evidence type="ECO:0000256" key="4">
    <source>
        <dbReference type="ARBA" id="ARBA00048782"/>
    </source>
</evidence>
<reference evidence="6" key="1">
    <citation type="submission" date="2020-10" db="EMBL/GenBank/DDBJ databases">
        <authorList>
            <person name="Gilroy R."/>
        </authorList>
    </citation>
    <scope>NUCLEOTIDE SEQUENCE</scope>
    <source>
        <strain evidence="6">ChiGjej1B1-22543</strain>
    </source>
</reference>
<name>A0A9D1LMZ7_9FIRM</name>
<evidence type="ECO:0000313" key="7">
    <source>
        <dbReference type="Proteomes" id="UP000824070"/>
    </source>
</evidence>
<evidence type="ECO:0000313" key="6">
    <source>
        <dbReference type="EMBL" id="HIU44849.1"/>
    </source>
</evidence>
<reference evidence="6" key="2">
    <citation type="journal article" date="2021" name="PeerJ">
        <title>Extensive microbial diversity within the chicken gut microbiome revealed by metagenomics and culture.</title>
        <authorList>
            <person name="Gilroy R."/>
            <person name="Ravi A."/>
            <person name="Getino M."/>
            <person name="Pursley I."/>
            <person name="Horton D.L."/>
            <person name="Alikhan N.F."/>
            <person name="Baker D."/>
            <person name="Gharbi K."/>
            <person name="Hall N."/>
            <person name="Watson M."/>
            <person name="Adriaenssens E.M."/>
            <person name="Foster-Nyarko E."/>
            <person name="Jarju S."/>
            <person name="Secka A."/>
            <person name="Antonio M."/>
            <person name="Oren A."/>
            <person name="Chaudhuri R.R."/>
            <person name="La Ragione R."/>
            <person name="Hildebrand F."/>
            <person name="Pallen M.J."/>
        </authorList>
    </citation>
    <scope>NUCLEOTIDE SEQUENCE</scope>
    <source>
        <strain evidence="6">ChiGjej1B1-22543</strain>
    </source>
</reference>
<dbReference type="Pfam" id="PF01625">
    <property type="entry name" value="PMSR"/>
    <property type="match status" value="1"/>
</dbReference>
<comment type="catalytic activity">
    <reaction evidence="4">
        <text>[thioredoxin]-disulfide + L-methionine + H2O = L-methionine (S)-S-oxide + [thioredoxin]-dithiol</text>
        <dbReference type="Rhea" id="RHEA:19993"/>
        <dbReference type="Rhea" id="RHEA-COMP:10698"/>
        <dbReference type="Rhea" id="RHEA-COMP:10700"/>
        <dbReference type="ChEBI" id="CHEBI:15377"/>
        <dbReference type="ChEBI" id="CHEBI:29950"/>
        <dbReference type="ChEBI" id="CHEBI:50058"/>
        <dbReference type="ChEBI" id="CHEBI:57844"/>
        <dbReference type="ChEBI" id="CHEBI:58772"/>
        <dbReference type="EC" id="1.8.4.11"/>
    </reaction>
</comment>
<dbReference type="PROSITE" id="PS51257">
    <property type="entry name" value="PROKAR_LIPOPROTEIN"/>
    <property type="match status" value="1"/>
</dbReference>
<dbReference type="GO" id="GO:0008113">
    <property type="term" value="F:peptide-methionine (S)-S-oxide reductase activity"/>
    <property type="evidence" value="ECO:0007669"/>
    <property type="project" value="UniProtKB-EC"/>
</dbReference>
<comment type="catalytic activity">
    <reaction evidence="3">
        <text>L-methionyl-[protein] + [thioredoxin]-disulfide + H2O = L-methionyl-(S)-S-oxide-[protein] + [thioredoxin]-dithiol</text>
        <dbReference type="Rhea" id="RHEA:14217"/>
        <dbReference type="Rhea" id="RHEA-COMP:10698"/>
        <dbReference type="Rhea" id="RHEA-COMP:10700"/>
        <dbReference type="Rhea" id="RHEA-COMP:12313"/>
        <dbReference type="Rhea" id="RHEA-COMP:12315"/>
        <dbReference type="ChEBI" id="CHEBI:15377"/>
        <dbReference type="ChEBI" id="CHEBI:16044"/>
        <dbReference type="ChEBI" id="CHEBI:29950"/>
        <dbReference type="ChEBI" id="CHEBI:44120"/>
        <dbReference type="ChEBI" id="CHEBI:50058"/>
        <dbReference type="EC" id="1.8.4.11"/>
    </reaction>
</comment>
<evidence type="ECO:0000256" key="3">
    <source>
        <dbReference type="ARBA" id="ARBA00047806"/>
    </source>
</evidence>
<dbReference type="Proteomes" id="UP000824070">
    <property type="component" value="Unassembled WGS sequence"/>
</dbReference>
<dbReference type="Gene3D" id="3.30.1060.10">
    <property type="entry name" value="Peptide methionine sulphoxide reductase MsrA"/>
    <property type="match status" value="1"/>
</dbReference>